<evidence type="ECO:0000256" key="4">
    <source>
        <dbReference type="ARBA" id="ARBA00022692"/>
    </source>
</evidence>
<keyword evidence="5 12" id="KW-0732">Signal</keyword>
<reference evidence="14" key="1">
    <citation type="submission" date="2011-06" db="EMBL/GenBank/DDBJ databases">
        <authorList>
            <person name="Wang P.-H."/>
        </authorList>
    </citation>
    <scope>NUCLEOTIDE SEQUENCE</scope>
</reference>
<dbReference type="PANTHER" id="PTHR24365">
    <property type="entry name" value="TOLL-LIKE RECEPTOR"/>
    <property type="match status" value="1"/>
</dbReference>
<evidence type="ECO:0000256" key="12">
    <source>
        <dbReference type="SAM" id="SignalP"/>
    </source>
</evidence>
<feature type="chain" id="PRO_5003475406" evidence="12">
    <location>
        <begin position="25"/>
        <end position="1008"/>
    </location>
</feature>
<dbReference type="Gene3D" id="3.80.10.10">
    <property type="entry name" value="Ribonuclease Inhibitor"/>
    <property type="match status" value="3"/>
</dbReference>
<keyword evidence="4 11" id="KW-0812">Transmembrane</keyword>
<dbReference type="FunFam" id="3.80.10.10:FF:001164">
    <property type="entry name" value="GH01279p"/>
    <property type="match status" value="1"/>
</dbReference>
<dbReference type="SMART" id="SM00364">
    <property type="entry name" value="LRR_BAC"/>
    <property type="match status" value="8"/>
</dbReference>
<dbReference type="InterPro" id="IPR035897">
    <property type="entry name" value="Toll_tir_struct_dom_sf"/>
</dbReference>
<dbReference type="InterPro" id="IPR000157">
    <property type="entry name" value="TIR_dom"/>
</dbReference>
<evidence type="ECO:0000256" key="2">
    <source>
        <dbReference type="ARBA" id="ARBA00009634"/>
    </source>
</evidence>
<evidence type="ECO:0000256" key="7">
    <source>
        <dbReference type="ARBA" id="ARBA00022989"/>
    </source>
</evidence>
<keyword evidence="8 11" id="KW-0472">Membrane</keyword>
<dbReference type="SUPFAM" id="SSF52058">
    <property type="entry name" value="L domain-like"/>
    <property type="match status" value="3"/>
</dbReference>
<dbReference type="InterPro" id="IPR032675">
    <property type="entry name" value="LRR_dom_sf"/>
</dbReference>
<dbReference type="SMART" id="SM00082">
    <property type="entry name" value="LRRCT"/>
    <property type="match status" value="2"/>
</dbReference>
<feature type="domain" description="TIR" evidence="13">
    <location>
        <begin position="841"/>
        <end position="977"/>
    </location>
</feature>
<feature type="signal peptide" evidence="12">
    <location>
        <begin position="1"/>
        <end position="24"/>
    </location>
</feature>
<dbReference type="SMART" id="SM00369">
    <property type="entry name" value="LRR_TYP"/>
    <property type="match status" value="15"/>
</dbReference>
<reference evidence="14" key="2">
    <citation type="journal article" date="2012" name="Dev. Comp. Immunol.">
        <title>Molecular cloning, characterization and expression analysis of two novel Tolls (LvToll2 and LvToll3) and three putative Spatzle-like Toll ligands (LvSpz1-3) from Litopenaeus vannamei.</title>
        <authorList>
            <person name="Wang P.H."/>
            <person name="Liang J.P."/>
            <person name="Gu Z.H."/>
            <person name="Wan D.H."/>
            <person name="Weng S.P."/>
            <person name="Yu X.Q."/>
            <person name="He J.G."/>
        </authorList>
    </citation>
    <scope>NUCLEOTIDE SEQUENCE</scope>
</reference>
<evidence type="ECO:0000256" key="8">
    <source>
        <dbReference type="ARBA" id="ARBA00023136"/>
    </source>
</evidence>
<dbReference type="GO" id="GO:0038023">
    <property type="term" value="F:signaling receptor activity"/>
    <property type="evidence" value="ECO:0007669"/>
    <property type="project" value="TreeGrafter"/>
</dbReference>
<comment type="similarity">
    <text evidence="2">Belongs to the Toll-like receptor family.</text>
</comment>
<evidence type="ECO:0000256" key="9">
    <source>
        <dbReference type="ARBA" id="ARBA00023170"/>
    </source>
</evidence>
<protein>
    <submittedName>
        <fullName evidence="14">Toll2</fullName>
    </submittedName>
</protein>
<dbReference type="SUPFAM" id="SSF52200">
    <property type="entry name" value="Toll/Interleukin receptor TIR domain"/>
    <property type="match status" value="1"/>
</dbReference>
<dbReference type="GO" id="GO:0002224">
    <property type="term" value="P:toll-like receptor signaling pathway"/>
    <property type="evidence" value="ECO:0007669"/>
    <property type="project" value="TreeGrafter"/>
</dbReference>
<evidence type="ECO:0000313" key="14">
    <source>
        <dbReference type="EMBL" id="AEK86516.1"/>
    </source>
</evidence>
<accession>G5CJV7</accession>
<evidence type="ECO:0000256" key="5">
    <source>
        <dbReference type="ARBA" id="ARBA00022729"/>
    </source>
</evidence>
<dbReference type="AlphaFoldDB" id="G5CJV7"/>
<keyword evidence="7 11" id="KW-1133">Transmembrane helix</keyword>
<dbReference type="Pfam" id="PF13855">
    <property type="entry name" value="LRR_8"/>
    <property type="match status" value="5"/>
</dbReference>
<dbReference type="GO" id="GO:0005886">
    <property type="term" value="C:plasma membrane"/>
    <property type="evidence" value="ECO:0007669"/>
    <property type="project" value="TreeGrafter"/>
</dbReference>
<dbReference type="EMBL" id="JN180637">
    <property type="protein sequence ID" value="AEK86516.1"/>
    <property type="molecule type" value="mRNA"/>
</dbReference>
<keyword evidence="10" id="KW-0325">Glycoprotein</keyword>
<dbReference type="OrthoDB" id="1421090at2759"/>
<evidence type="ECO:0000259" key="13">
    <source>
        <dbReference type="PROSITE" id="PS50104"/>
    </source>
</evidence>
<dbReference type="PROSITE" id="PS50104">
    <property type="entry name" value="TIR"/>
    <property type="match status" value="1"/>
</dbReference>
<dbReference type="SMART" id="SM00255">
    <property type="entry name" value="TIR"/>
    <property type="match status" value="1"/>
</dbReference>
<sequence length="1008" mass="115540">MNMKPLWILPCLVVVFSMVAEVHGFSPCGKCVRGEGKLTCPSDMVPERFSVLISDYNETSESVFELRCLHGAKTVNFSLINDCSFPNVKYVLFNRCPRPNVTFAEVFRRVGIEPENVVTFSFLSVDTGRPGEDLEEWHFRGLGNLTSLKLRGNHFQSLPPNILQYTPKLNYFQLSFNNISTLSETLFQNTTQLKILHLYENQFTHLPDGLFKNLNKLTNISLWSNNIERISHKLFQNLPSLWSLELAFNKISTLHPDAFASLPNLGKLLLVSNRIENLPESLFRNCTNLEYAHMSNNRITSMPAGLFRETKNIYSIELNNNMISSLPDDLFKGLNNLGKLKMKRNALKTLPSGLLADLPKLEVLDLQSNIIEELPSGFLDNQRITDILILKNNSLAELPEGIFKNCAGLQELYLSHNKLSILQSSWFPAPATALRKVDLGSNNISFSSFASGQETSVEENFPLLNQVNLEELSLEDNRITAVPQAFSSNFVNLTKLNLSHNDIEFVDANDLIFKSDEVALDLKYNKIRTINLQHIQNIAPYKAIDLSIAGNPLVCDCNLYWFLRILQGKDLDREVPQLQVKSPESLTCSYIGDETTDKQLLRVSSEMLTCSLQECPERCKCFTRTHDRMYIVDCAYQKLHEIPRIISQEKQNLRNYSLTLNLRNNSISNLDRVEDPEYRYLVNLTIPNNSLISLNESVLPDSLQVLDIRGNNFTYLEPSVIDYFNKTDITLSLGENPWICDCKLTDLQSFLRIQELKVLDFYNIRCTNFNETLIDVTEGDLCPIILPPEVIIASTVISMFLILSGVLATVTFWKYKEEIKVWLFTHRLCLWAVAHEEFDNKKYDAFISYSNKDEEFVNSDLVPGLESGDPKYKVCLHSRDWLPGAYIQQQITQSVEASRRTIVVLSSNFIENVWGHLEFKTAHCQALKDRHNRVIVIVLGEVPPENELDEELKLYLSTRTYLQFGDPKFWEKLRYAMPHPHDLIYKKQRKRKDTDKLELVKSDSKQSK</sequence>
<dbReference type="PANTHER" id="PTHR24365:SF541">
    <property type="entry name" value="PROTEIN TOLL-RELATED"/>
    <property type="match status" value="1"/>
</dbReference>
<dbReference type="PRINTS" id="PR01537">
    <property type="entry name" value="INTRLKN1R1F"/>
</dbReference>
<evidence type="ECO:0000256" key="11">
    <source>
        <dbReference type="SAM" id="Phobius"/>
    </source>
</evidence>
<keyword evidence="6" id="KW-0677">Repeat</keyword>
<organism evidence="14">
    <name type="scientific">Penaeus vannamei</name>
    <name type="common">Whiteleg shrimp</name>
    <name type="synonym">Litopenaeus vannamei</name>
    <dbReference type="NCBI Taxonomy" id="6689"/>
    <lineage>
        <taxon>Eukaryota</taxon>
        <taxon>Metazoa</taxon>
        <taxon>Ecdysozoa</taxon>
        <taxon>Arthropoda</taxon>
        <taxon>Crustacea</taxon>
        <taxon>Multicrustacea</taxon>
        <taxon>Malacostraca</taxon>
        <taxon>Eumalacostraca</taxon>
        <taxon>Eucarida</taxon>
        <taxon>Decapoda</taxon>
        <taxon>Dendrobranchiata</taxon>
        <taxon>Penaeoidea</taxon>
        <taxon>Penaeidae</taxon>
        <taxon>Penaeus</taxon>
    </lineage>
</organism>
<evidence type="ECO:0000256" key="3">
    <source>
        <dbReference type="ARBA" id="ARBA00022614"/>
    </source>
</evidence>
<comment type="subcellular location">
    <subcellularLocation>
        <location evidence="1">Membrane</location>
        <topology evidence="1">Single-pass type I membrane protein</topology>
    </subcellularLocation>
</comment>
<feature type="transmembrane region" description="Helical" evidence="11">
    <location>
        <begin position="790"/>
        <end position="813"/>
    </location>
</feature>
<name>G5CJV7_PENVA</name>
<dbReference type="Gene3D" id="3.40.50.10140">
    <property type="entry name" value="Toll/interleukin-1 receptor homology (TIR) domain"/>
    <property type="match status" value="1"/>
</dbReference>
<dbReference type="FunFam" id="3.40.50.10140:FF:000021">
    <property type="entry name" value="Toll receptor 13"/>
    <property type="match status" value="1"/>
</dbReference>
<keyword evidence="3" id="KW-0433">Leucine-rich repeat</keyword>
<evidence type="ECO:0000256" key="1">
    <source>
        <dbReference type="ARBA" id="ARBA00004479"/>
    </source>
</evidence>
<dbReference type="InterPro" id="IPR003591">
    <property type="entry name" value="Leu-rich_rpt_typical-subtyp"/>
</dbReference>
<dbReference type="Pfam" id="PF13676">
    <property type="entry name" value="TIR_2"/>
    <property type="match status" value="1"/>
</dbReference>
<keyword evidence="9" id="KW-0675">Receptor</keyword>
<dbReference type="InterPro" id="IPR000483">
    <property type="entry name" value="Cys-rich_flank_reg_C"/>
</dbReference>
<proteinExistence type="evidence at transcript level"/>
<dbReference type="SMR" id="G5CJV7"/>
<evidence type="ECO:0000256" key="10">
    <source>
        <dbReference type="ARBA" id="ARBA00023180"/>
    </source>
</evidence>
<evidence type="ECO:0000256" key="6">
    <source>
        <dbReference type="ARBA" id="ARBA00022737"/>
    </source>
</evidence>
<dbReference type="InterPro" id="IPR001611">
    <property type="entry name" value="Leu-rich_rpt"/>
</dbReference>